<accession>A0ABP7ZJX6</accession>
<evidence type="ECO:0000256" key="4">
    <source>
        <dbReference type="ARBA" id="ARBA00022801"/>
    </source>
</evidence>
<evidence type="ECO:0000256" key="2">
    <source>
        <dbReference type="ARBA" id="ARBA00011897"/>
    </source>
</evidence>
<reference evidence="8" key="2">
    <citation type="submission" date="2023-12" db="EMBL/GenBank/DDBJ databases">
        <authorList>
            <person name="Sun Q."/>
            <person name="Inoue M."/>
        </authorList>
    </citation>
    <scope>NUCLEOTIDE SEQUENCE</scope>
    <source>
        <strain evidence="8">JCM 17590</strain>
    </source>
</reference>
<keyword evidence="5" id="KW-0720">Serine protease</keyword>
<dbReference type="Pfam" id="PF02897">
    <property type="entry name" value="Peptidase_S9_N"/>
    <property type="match status" value="1"/>
</dbReference>
<evidence type="ECO:0000256" key="1">
    <source>
        <dbReference type="ARBA" id="ARBA00001070"/>
    </source>
</evidence>
<proteinExistence type="predicted"/>
<dbReference type="RefSeq" id="WP_344791369.1">
    <property type="nucleotide sequence ID" value="NZ_BAABBV010000001.1"/>
</dbReference>
<keyword evidence="9" id="KW-1185">Reference proteome</keyword>
<comment type="catalytic activity">
    <reaction evidence="1">
        <text>Hydrolysis of Pro-|-Xaa &gt;&gt; Ala-|-Xaa in oligopeptides.</text>
        <dbReference type="EC" id="3.4.21.26"/>
    </reaction>
</comment>
<evidence type="ECO:0000313" key="8">
    <source>
        <dbReference type="EMBL" id="GAA4160790.1"/>
    </source>
</evidence>
<organism evidence="8 9">
    <name type="scientific">Gryllotalpicola daejeonensis</name>
    <dbReference type="NCBI Taxonomy" id="993087"/>
    <lineage>
        <taxon>Bacteria</taxon>
        <taxon>Bacillati</taxon>
        <taxon>Actinomycetota</taxon>
        <taxon>Actinomycetes</taxon>
        <taxon>Micrococcales</taxon>
        <taxon>Microbacteriaceae</taxon>
        <taxon>Gryllotalpicola</taxon>
    </lineage>
</organism>
<dbReference type="Pfam" id="PF00326">
    <property type="entry name" value="Peptidase_S9"/>
    <property type="match status" value="1"/>
</dbReference>
<evidence type="ECO:0000256" key="5">
    <source>
        <dbReference type="ARBA" id="ARBA00022825"/>
    </source>
</evidence>
<dbReference type="InterPro" id="IPR001375">
    <property type="entry name" value="Peptidase_S9_cat"/>
</dbReference>
<protein>
    <recommendedName>
        <fullName evidence="2">prolyl oligopeptidase</fullName>
        <ecNumber evidence="2">3.4.21.26</ecNumber>
    </recommendedName>
</protein>
<dbReference type="Gene3D" id="3.40.50.1820">
    <property type="entry name" value="alpha/beta hydrolase"/>
    <property type="match status" value="1"/>
</dbReference>
<name>A0ABP7ZJX6_9MICO</name>
<evidence type="ECO:0000259" key="6">
    <source>
        <dbReference type="Pfam" id="PF00326"/>
    </source>
</evidence>
<keyword evidence="4" id="KW-0378">Hydrolase</keyword>
<comment type="caution">
    <text evidence="8">The sequence shown here is derived from an EMBL/GenBank/DDBJ whole genome shotgun (WGS) entry which is preliminary data.</text>
</comment>
<dbReference type="InterPro" id="IPR051167">
    <property type="entry name" value="Prolyl_oligopep/macrocyclase"/>
</dbReference>
<dbReference type="InterPro" id="IPR002470">
    <property type="entry name" value="Peptidase_S9A"/>
</dbReference>
<evidence type="ECO:0000259" key="7">
    <source>
        <dbReference type="Pfam" id="PF02897"/>
    </source>
</evidence>
<dbReference type="Proteomes" id="UP001415169">
    <property type="component" value="Unassembled WGS sequence"/>
</dbReference>
<dbReference type="PRINTS" id="PR00862">
    <property type="entry name" value="PROLIGOPTASE"/>
</dbReference>
<gene>
    <name evidence="8" type="ORF">GCM10022286_17370</name>
</gene>
<evidence type="ECO:0000313" key="9">
    <source>
        <dbReference type="Proteomes" id="UP001415169"/>
    </source>
</evidence>
<dbReference type="PANTHER" id="PTHR42881:SF2">
    <property type="entry name" value="PROLYL ENDOPEPTIDASE"/>
    <property type="match status" value="1"/>
</dbReference>
<evidence type="ECO:0000256" key="3">
    <source>
        <dbReference type="ARBA" id="ARBA00022670"/>
    </source>
</evidence>
<dbReference type="Gene3D" id="2.130.10.120">
    <property type="entry name" value="Prolyl oligopeptidase, N-terminal domain"/>
    <property type="match status" value="1"/>
</dbReference>
<feature type="domain" description="Peptidase S9A N-terminal" evidence="7">
    <location>
        <begin position="13"/>
        <end position="436"/>
    </location>
</feature>
<dbReference type="SUPFAM" id="SSF53474">
    <property type="entry name" value="alpha/beta-Hydrolases"/>
    <property type="match status" value="1"/>
</dbReference>
<reference evidence="8" key="1">
    <citation type="journal article" date="2014" name="Int. J. Syst. Evol. Microbiol.">
        <title>Complete genome of a new Firmicutes species belonging to the dominant human colonic microbiota ('Ruminococcus bicirculans') reveals two chromosomes and a selective capacity to utilize plant glucans.</title>
        <authorList>
            <consortium name="NISC Comparative Sequencing Program"/>
            <person name="Wegmann U."/>
            <person name="Louis P."/>
            <person name="Goesmann A."/>
            <person name="Henrissat B."/>
            <person name="Duncan S.H."/>
            <person name="Flint H.J."/>
        </authorList>
    </citation>
    <scope>NUCLEOTIDE SEQUENCE</scope>
    <source>
        <strain evidence="8">JCM 17590</strain>
    </source>
</reference>
<feature type="domain" description="Peptidase S9 prolyl oligopeptidase catalytic" evidence="6">
    <location>
        <begin position="509"/>
        <end position="715"/>
    </location>
</feature>
<dbReference type="SUPFAM" id="SSF50993">
    <property type="entry name" value="Peptidase/esterase 'gauge' domain"/>
    <property type="match status" value="1"/>
</dbReference>
<dbReference type="PANTHER" id="PTHR42881">
    <property type="entry name" value="PROLYL ENDOPEPTIDASE"/>
    <property type="match status" value="1"/>
</dbReference>
<keyword evidence="3" id="KW-0645">Protease</keyword>
<dbReference type="InterPro" id="IPR029058">
    <property type="entry name" value="AB_hydrolase_fold"/>
</dbReference>
<sequence length="719" mass="77485">MTDASSNGPSPYPQSRRADFVETLHGREIADPYRWLEDPDSPETRDWVARQNAFTEDVFQNIPERAYFSDLMARIVARPSAGTPSKRGGRYFVSRNDGAKNQDQVFVADSVDELLAGGRVVLDPNEWSEDGTTSLRGFTVSRDGRYLSYTVSEGGSDWVDITTVELAADSADFPATPASPVEPPIQTKFGSAEWLPDNASFLYEAVPHEGRATGDQAAQVKTGLLKLHRLGTPESEDLTIVDIRDEYKQAFVWAEVSSDQRLAVIALGSGTDRENRLWFARLDTDAAGRSILGDPIKVFDEPDAQYGFVRNDGERVVIYTDQDADNGRIVAFDLAEFERTGVPALEEVVPEASDILQFVAAAGSELLVARLVDVQPELMRYALDGTALGTVDLPGGSIVGWWSDEDSDEWFVGLSTPTAPTRAFRGRVGSGDVEPLDALVPPPATGEQLTFPAVRVERARAASKDGTRVPYFLIKGENAPDAASPTLLWGYGGFDIAVEASYRALFAGWLAAGGTLALANLRGGGEFGRAWAEAGKKDRKQNVFDDFIAVAEHLVATGVTTHEQLAIHGRSNGGLLVGAVMTQRPDLAAAAIPGVGVLDLLRFHKFTAGAAWTSDYGDPEDPHDFEVELAYSPLHNVRPVAYPPTLILTGDHDDRVVPAHSHKFTATLQAAQQASIADAPIVTRIETQAGHGAGKPLAMVAAEAADVLAFAAHFTGLKV</sequence>
<dbReference type="EMBL" id="BAABBV010000001">
    <property type="protein sequence ID" value="GAA4160790.1"/>
    <property type="molecule type" value="Genomic_DNA"/>
</dbReference>
<dbReference type="EC" id="3.4.21.26" evidence="2"/>
<dbReference type="InterPro" id="IPR023302">
    <property type="entry name" value="Pept_S9A_N"/>
</dbReference>